<keyword evidence="2" id="KW-0802">TPR repeat</keyword>
<gene>
    <name evidence="3" type="ORF">EVA68_04670</name>
</gene>
<feature type="repeat" description="TPR" evidence="2">
    <location>
        <begin position="128"/>
        <end position="161"/>
    </location>
</feature>
<dbReference type="InterPro" id="IPR013517">
    <property type="entry name" value="FG-GAP"/>
</dbReference>
<reference evidence="3 4" key="1">
    <citation type="submission" date="2019-02" db="EMBL/GenBank/DDBJ databases">
        <title>Prokaryotic population dynamics and viral predation in marine succession experiment using metagenomics: the confinement effect.</title>
        <authorList>
            <person name="Haro-Moreno J.M."/>
            <person name="Rodriguez-Valera F."/>
            <person name="Lopez-Perez M."/>
        </authorList>
    </citation>
    <scope>NUCLEOTIDE SEQUENCE [LARGE SCALE GENOMIC DNA]</scope>
    <source>
        <strain evidence="3">MED-G157</strain>
    </source>
</reference>
<evidence type="ECO:0000256" key="1">
    <source>
        <dbReference type="ARBA" id="ARBA00022729"/>
    </source>
</evidence>
<evidence type="ECO:0000313" key="3">
    <source>
        <dbReference type="EMBL" id="RZO76274.1"/>
    </source>
</evidence>
<evidence type="ECO:0000313" key="4">
    <source>
        <dbReference type="Proteomes" id="UP000316199"/>
    </source>
</evidence>
<evidence type="ECO:0000256" key="2">
    <source>
        <dbReference type="PROSITE-ProRule" id="PRU00339"/>
    </source>
</evidence>
<dbReference type="Pfam" id="PF13517">
    <property type="entry name" value="FG-GAP_3"/>
    <property type="match status" value="2"/>
</dbReference>
<dbReference type="InterPro" id="IPR028994">
    <property type="entry name" value="Integrin_alpha_N"/>
</dbReference>
<sequence length="1056" mass="117380">MLLVGLIIGVLSGCSDFNISKEQMALNDRGVAEMGRYEYSTAQATFQSLVKSAPDWLEARNNLAIATLNRQKEGDELKAFKIVKDVLREDPENLRALYVTSLIHLYLGKPELAVPPMIRVTELDEYDGYAAYFLGQAYLQMGDNASASNWFLKSVSLDPYLRSAYWAGSQALRRIGREQESEALLLDYQRFAPNPAARLASFSYTRMGGKAETLSIGQENFQVQPRPEGKLFGAAEKLSNLTKVSSITATDVDRDDFLDFFLVNEGKNGVLLTSGFEKPELLEGIDEAILWGDIDDDGQVDIATCGKGGVSLIYQKAASWIPALLLSDKSCDAGALFDADHDGDLDILATGPEGNQLLINNRDGTFRDIAEEMSLLGVPGKQVLVLDIDADRDLDILILGDVKNSIWQNDRTWQYKPFPGLVDLKSTFLKAVTAGDTDADGHQEIYGVDSKDNLLVWRYDGVAWAKKNTLKQETTDRGSAELAIADFDGDGNQELLRSHDSGFEIMDPNTGYLVHEQSIEGLQSAIVANIDPGYGPSIVTASQDGVYKWPPGPGRYAFLSVLPSGRSEADQMRSNGSGIGTQARMRVAGKWTVEMVLDSHSGPGQSLMPLSFGLRGYADADYIALTWSDGVTQTEIDLMSGKLHVIAETQRQLASCPVIFVWDGDRYRFITDVLGVGGMGFFTSPGIYAKPRPFERYLLGKNVMKERGGRYHIKLTEPMEENAYLDAATIYAYDLSKGYSMVLDERMGDDVTGRPIIFKESVAPYRVVDKKGRDVTSLLATADLKAPDPGSLDKRFIGLLEEDQEITLEFNAPIKHSGATLVADGWVEYPYSQTVFAAWQAGLRYRTVTIEARDDKGNWYTVASEFGYPAGMPRKMTLPLMDVREGSSALRLSSNMEIYWDKVELVYEVSGVDMSYQVLKPDSVQASRIGFPERRNNDQKAPSYDYEKRSPYWDTKFQRGFYTALGDATELVERLDGAVAIIGGGEELHMEFIALPPPAEEFNRFFVLDFRGWAKDMDLYTKDGETVDPLPMPSYADETRREFLHSKYNVRFQEGF</sequence>
<dbReference type="EMBL" id="SHAG01000014">
    <property type="protein sequence ID" value="RZO76274.1"/>
    <property type="molecule type" value="Genomic_DNA"/>
</dbReference>
<name>A0A520S1E2_9GAMM</name>
<dbReference type="SUPFAM" id="SSF69318">
    <property type="entry name" value="Integrin alpha N-terminal domain"/>
    <property type="match status" value="1"/>
</dbReference>
<accession>A0A520S1E2</accession>
<dbReference type="SUPFAM" id="SSF48452">
    <property type="entry name" value="TPR-like"/>
    <property type="match status" value="1"/>
</dbReference>
<dbReference type="InterPro" id="IPR019734">
    <property type="entry name" value="TPR_rpt"/>
</dbReference>
<dbReference type="Proteomes" id="UP000316199">
    <property type="component" value="Unassembled WGS sequence"/>
</dbReference>
<keyword evidence="1" id="KW-0732">Signal</keyword>
<dbReference type="Gene3D" id="1.25.40.10">
    <property type="entry name" value="Tetratricopeptide repeat domain"/>
    <property type="match status" value="1"/>
</dbReference>
<dbReference type="PROSITE" id="PS50005">
    <property type="entry name" value="TPR"/>
    <property type="match status" value="1"/>
</dbReference>
<dbReference type="PANTHER" id="PTHR46580">
    <property type="entry name" value="SENSOR KINASE-RELATED"/>
    <property type="match status" value="1"/>
</dbReference>
<proteinExistence type="predicted"/>
<dbReference type="InterPro" id="IPR011990">
    <property type="entry name" value="TPR-like_helical_dom_sf"/>
</dbReference>
<protein>
    <submittedName>
        <fullName evidence="3">Uncharacterized protein</fullName>
    </submittedName>
</protein>
<comment type="caution">
    <text evidence="3">The sequence shown here is derived from an EMBL/GenBank/DDBJ whole genome shotgun (WGS) entry which is preliminary data.</text>
</comment>
<dbReference type="AlphaFoldDB" id="A0A520S1E2"/>
<dbReference type="PANTHER" id="PTHR46580:SF4">
    <property type="entry name" value="ATP_GTP-BINDING PROTEIN"/>
    <property type="match status" value="1"/>
</dbReference>
<organism evidence="3 4">
    <name type="scientific">OM182 bacterium</name>
    <dbReference type="NCBI Taxonomy" id="2510334"/>
    <lineage>
        <taxon>Bacteria</taxon>
        <taxon>Pseudomonadati</taxon>
        <taxon>Pseudomonadota</taxon>
        <taxon>Gammaproteobacteria</taxon>
        <taxon>OMG group</taxon>
        <taxon>OM182 clade</taxon>
    </lineage>
</organism>